<dbReference type="GO" id="GO:0005524">
    <property type="term" value="F:ATP binding"/>
    <property type="evidence" value="ECO:0007669"/>
    <property type="project" value="UniProtKB-KW"/>
</dbReference>
<dbReference type="GO" id="GO:0016887">
    <property type="term" value="F:ATP hydrolysis activity"/>
    <property type="evidence" value="ECO:0007669"/>
    <property type="project" value="InterPro"/>
</dbReference>
<dbReference type="EMBL" id="CP024847">
    <property type="protein sequence ID" value="AUR52598.1"/>
    <property type="molecule type" value="Genomic_DNA"/>
</dbReference>
<dbReference type="GO" id="GO:0017116">
    <property type="term" value="F:single-stranded DNA helicase activity"/>
    <property type="evidence" value="ECO:0007669"/>
    <property type="project" value="TreeGrafter"/>
</dbReference>
<dbReference type="Proteomes" id="UP000236655">
    <property type="component" value="Chromosome"/>
</dbReference>
<dbReference type="GO" id="GO:0008047">
    <property type="term" value="F:enzyme activator activity"/>
    <property type="evidence" value="ECO:0007669"/>
    <property type="project" value="TreeGrafter"/>
</dbReference>
<keyword evidence="6" id="KW-0067">ATP-binding</keyword>
<dbReference type="CDD" id="cd18139">
    <property type="entry name" value="HLD_clamp_RarA"/>
    <property type="match status" value="1"/>
</dbReference>
<organism evidence="8 9">
    <name type="scientific">Aquella oligotrophica</name>
    <dbReference type="NCBI Taxonomy" id="2067065"/>
    <lineage>
        <taxon>Bacteria</taxon>
        <taxon>Pseudomonadati</taxon>
        <taxon>Pseudomonadota</taxon>
        <taxon>Betaproteobacteria</taxon>
        <taxon>Neisseriales</taxon>
        <taxon>Neisseriaceae</taxon>
        <taxon>Aquella</taxon>
    </lineage>
</organism>
<dbReference type="Gene3D" id="1.10.3710.10">
    <property type="entry name" value="DNA polymerase III clamp loader subunits, C-terminal domain"/>
    <property type="match status" value="1"/>
</dbReference>
<dbReference type="Pfam" id="PF16193">
    <property type="entry name" value="AAA_assoc_2"/>
    <property type="match status" value="1"/>
</dbReference>
<dbReference type="InterPro" id="IPR003593">
    <property type="entry name" value="AAA+_ATPase"/>
</dbReference>
<dbReference type="RefSeq" id="WP_102951887.1">
    <property type="nucleotide sequence ID" value="NZ_CP024847.1"/>
</dbReference>
<dbReference type="GO" id="GO:0003677">
    <property type="term" value="F:DNA binding"/>
    <property type="evidence" value="ECO:0007669"/>
    <property type="project" value="InterPro"/>
</dbReference>
<gene>
    <name evidence="8" type="ORF">CUN60_09915</name>
</gene>
<dbReference type="InterPro" id="IPR003959">
    <property type="entry name" value="ATPase_AAA_core"/>
</dbReference>
<dbReference type="Pfam" id="PF12002">
    <property type="entry name" value="MgsA_C"/>
    <property type="match status" value="1"/>
</dbReference>
<dbReference type="FunFam" id="1.20.272.10:FF:000001">
    <property type="entry name" value="Putative AAA family ATPase"/>
    <property type="match status" value="1"/>
</dbReference>
<dbReference type="Pfam" id="PF00004">
    <property type="entry name" value="AAA"/>
    <property type="match status" value="1"/>
</dbReference>
<dbReference type="SUPFAM" id="SSF52540">
    <property type="entry name" value="P-loop containing nucleoside triphosphate hydrolases"/>
    <property type="match status" value="1"/>
</dbReference>
<dbReference type="AlphaFoldDB" id="A0A2I7N807"/>
<evidence type="ECO:0000313" key="8">
    <source>
        <dbReference type="EMBL" id="AUR52598.1"/>
    </source>
</evidence>
<dbReference type="GO" id="GO:0000731">
    <property type="term" value="P:DNA synthesis involved in DNA repair"/>
    <property type="evidence" value="ECO:0007669"/>
    <property type="project" value="TreeGrafter"/>
</dbReference>
<dbReference type="CDD" id="cd00009">
    <property type="entry name" value="AAA"/>
    <property type="match status" value="1"/>
</dbReference>
<evidence type="ECO:0000256" key="3">
    <source>
        <dbReference type="ARBA" id="ARBA00020776"/>
    </source>
</evidence>
<dbReference type="OrthoDB" id="9778364at2"/>
<comment type="function">
    <text evidence="1">DNA-dependent ATPase that plays important roles in cellular responses to stalled DNA replication processes.</text>
</comment>
<dbReference type="InterPro" id="IPR051314">
    <property type="entry name" value="AAA_ATPase_RarA/MGS1/WRNIP1"/>
</dbReference>
<dbReference type="FunFam" id="3.40.50.300:FF:000137">
    <property type="entry name" value="Replication-associated recombination protein A"/>
    <property type="match status" value="1"/>
</dbReference>
<dbReference type="PANTHER" id="PTHR13779:SF7">
    <property type="entry name" value="ATPASE WRNIP1"/>
    <property type="match status" value="1"/>
</dbReference>
<dbReference type="InterPro" id="IPR027417">
    <property type="entry name" value="P-loop_NTPase"/>
</dbReference>
<dbReference type="PANTHER" id="PTHR13779">
    <property type="entry name" value="WERNER HELICASE-INTERACTING PROTEIN 1 FAMILY MEMBER"/>
    <property type="match status" value="1"/>
</dbReference>
<evidence type="ECO:0000256" key="6">
    <source>
        <dbReference type="ARBA" id="ARBA00022840"/>
    </source>
</evidence>
<dbReference type="GO" id="GO:0006261">
    <property type="term" value="P:DNA-templated DNA replication"/>
    <property type="evidence" value="ECO:0007669"/>
    <property type="project" value="TreeGrafter"/>
</dbReference>
<evidence type="ECO:0000259" key="7">
    <source>
        <dbReference type="SMART" id="SM00382"/>
    </source>
</evidence>
<protein>
    <recommendedName>
        <fullName evidence="3">Replication-associated recombination protein A</fullName>
    </recommendedName>
</protein>
<keyword evidence="5" id="KW-0547">Nucleotide-binding</keyword>
<proteinExistence type="inferred from homology"/>
<evidence type="ECO:0000256" key="5">
    <source>
        <dbReference type="ARBA" id="ARBA00022741"/>
    </source>
</evidence>
<evidence type="ECO:0000256" key="4">
    <source>
        <dbReference type="ARBA" id="ARBA00022705"/>
    </source>
</evidence>
<name>A0A2I7N807_9NEIS</name>
<evidence type="ECO:0000256" key="2">
    <source>
        <dbReference type="ARBA" id="ARBA00008959"/>
    </source>
</evidence>
<evidence type="ECO:0000256" key="1">
    <source>
        <dbReference type="ARBA" id="ARBA00002393"/>
    </source>
</evidence>
<dbReference type="Gene3D" id="3.40.50.300">
    <property type="entry name" value="P-loop containing nucleotide triphosphate hydrolases"/>
    <property type="match status" value="1"/>
</dbReference>
<comment type="similarity">
    <text evidence="2">Belongs to the AAA ATPase family. RarA/MGS1/WRNIP1 subfamily.</text>
</comment>
<dbReference type="Gene3D" id="1.10.8.60">
    <property type="match status" value="1"/>
</dbReference>
<dbReference type="KEGG" id="nba:CUN60_09915"/>
<keyword evidence="4" id="KW-0235">DNA replication</keyword>
<dbReference type="SUPFAM" id="SSF48019">
    <property type="entry name" value="post-AAA+ oligomerization domain-like"/>
    <property type="match status" value="1"/>
</dbReference>
<evidence type="ECO:0000313" key="9">
    <source>
        <dbReference type="Proteomes" id="UP000236655"/>
    </source>
</evidence>
<feature type="domain" description="AAA+ ATPase" evidence="7">
    <location>
        <begin position="37"/>
        <end position="156"/>
    </location>
</feature>
<reference evidence="9" key="1">
    <citation type="submission" date="2017-11" db="EMBL/GenBank/DDBJ databases">
        <authorList>
            <person name="Chan K.G."/>
            <person name="Lee L.S."/>
        </authorList>
    </citation>
    <scope>NUCLEOTIDE SEQUENCE [LARGE SCALE GENOMIC DNA]</scope>
    <source>
        <strain evidence="9">DSM 100970</strain>
    </source>
</reference>
<dbReference type="InterPro" id="IPR021886">
    <property type="entry name" value="MgsA_C"/>
</dbReference>
<sequence length="425" mass="47795">MQPLTEILRPQQLSEVVGQGHLVGENGLLTRLLNSKRITSMIFWGPPGVGKTTLANILIKEFDCHAIYLSAVFSGVKEIKEALEAAEKNQGGLFNDKPTVLFVDEIHRFNKAQQDAFLHHLEEGKIILIGATTENPSFEINNALLSRMQVYVLESLTYDDLSNLLARAIKYKIKPKLDDDAKKLLIDICDGDARRLVNLYELLANSTDEANIDATLVKSVLPKNMQRFDKGGEEFYNQISALHKSVRGSNPDAALYWFGRMLAGGADPLYLGRRLLRMAWEDIGLADINAATVVNNALQTYERLGSPEGELALAGAVTYLAVTNKSNSLELAYNQLKEYIRSSGSTSVPVHLRNAPTKLMAELGYGKEYRYAHDYPSHYVPNESYFPDELEISPTFYRPTNQGFEQRIIERLQFLRELDEQAREH</sequence>
<dbReference type="InterPro" id="IPR008921">
    <property type="entry name" value="DNA_pol3_clamp-load_cplx_C"/>
</dbReference>
<dbReference type="InterPro" id="IPR032423">
    <property type="entry name" value="AAA_assoc_2"/>
</dbReference>
<keyword evidence="9" id="KW-1185">Reference proteome</keyword>
<accession>A0A2I7N807</accession>
<dbReference type="SMART" id="SM00382">
    <property type="entry name" value="AAA"/>
    <property type="match status" value="1"/>
</dbReference>
<dbReference type="Gene3D" id="1.20.272.10">
    <property type="match status" value="1"/>
</dbReference>